<evidence type="ECO:0000256" key="4">
    <source>
        <dbReference type="ARBA" id="ARBA00022827"/>
    </source>
</evidence>
<dbReference type="AlphaFoldDB" id="A0A972NSB4"/>
<keyword evidence="8" id="KW-1185">Reference proteome</keyword>
<comment type="cofactor">
    <cofactor evidence="1">
        <name>FAD</name>
        <dbReference type="ChEBI" id="CHEBI:57692"/>
    </cofactor>
</comment>
<dbReference type="PANTHER" id="PTHR47470:SF1">
    <property type="entry name" value="FAD-DEPENDENT OXIDOREDUCTASE 2 FAD BINDING DOMAIN-CONTAINING PROTEIN"/>
    <property type="match status" value="1"/>
</dbReference>
<sequence length="352" mass="39188">MGHVSSGVAVSQTTEHIVQFTADDGQRCNLIHSCSGRTPDKGPVLLVHGAGVRANIFRPPVPTTFVDFLLAHGYDVWLENWRASIDLPPNEWTLDQAALYDHPAAVRKVVEETGSPEIKAVIHCQGSTSFTMSAVAGLIPQVTTILSNAVSLHPIVPWISRQKGRFAVPVVSRLTPYLNPQWGEHASGVVPRLLQGLVKLTHHECDNGVCRFSSFTFGTGFPVLWRHENLNPAIHDWIRGEFGNVPFSFFRQMSRCLDAGHLVSNGGFPGLPQDFAAEPPRTTARFAFIAGELNQCFLWQSQQESFKWFDRQRPNHHSLHVLRGYGHLDVFIGKNALHDTFPVLLAELEREI</sequence>
<keyword evidence="4" id="KW-0274">FAD</keyword>
<comment type="caution">
    <text evidence="6">The sequence shown here is derived from an EMBL/GenBank/DDBJ whole genome shotgun (WGS) entry which is preliminary data.</text>
</comment>
<keyword evidence="3" id="KW-0285">Flavoprotein</keyword>
<evidence type="ECO:0000256" key="1">
    <source>
        <dbReference type="ARBA" id="ARBA00001974"/>
    </source>
</evidence>
<keyword evidence="5" id="KW-0560">Oxidoreductase</keyword>
<protein>
    <submittedName>
        <fullName evidence="6">Esterase</fullName>
    </submittedName>
</protein>
<gene>
    <name evidence="6" type="ORF">GNZ13_27360</name>
    <name evidence="7" type="ORF">GNZ13_48365</name>
</gene>
<proteinExistence type="inferred from homology"/>
<dbReference type="Proteomes" id="UP000655523">
    <property type="component" value="Unassembled WGS sequence"/>
</dbReference>
<evidence type="ECO:0000256" key="3">
    <source>
        <dbReference type="ARBA" id="ARBA00022630"/>
    </source>
</evidence>
<reference evidence="6 8" key="1">
    <citation type="submission" date="2019-11" db="EMBL/GenBank/DDBJ databases">
        <title>Metabolism of dissolved organic matter in forest soils.</title>
        <authorList>
            <person name="Cyle K.T."/>
            <person name="Wilhelm R.C."/>
            <person name="Martinez C.E."/>
        </authorList>
    </citation>
    <scope>NUCLEOTIDE SEQUENCE [LARGE SCALE GENOMIC DNA]</scope>
    <source>
        <strain evidence="6 8">5N</strain>
    </source>
</reference>
<comment type="similarity">
    <text evidence="2">Belongs to the GMC oxidoreductase family.</text>
</comment>
<evidence type="ECO:0000313" key="7">
    <source>
        <dbReference type="EMBL" id="NPT62126.1"/>
    </source>
</evidence>
<dbReference type="PANTHER" id="PTHR47470">
    <property type="entry name" value="CHOLESTEROL OXIDASE"/>
    <property type="match status" value="1"/>
</dbReference>
<evidence type="ECO:0000313" key="8">
    <source>
        <dbReference type="Proteomes" id="UP000655523"/>
    </source>
</evidence>
<name>A0A972NSB4_9BURK</name>
<dbReference type="InterPro" id="IPR052542">
    <property type="entry name" value="Cholesterol_Oxidase"/>
</dbReference>
<dbReference type="SUPFAM" id="SSF53474">
    <property type="entry name" value="alpha/beta-Hydrolases"/>
    <property type="match status" value="1"/>
</dbReference>
<evidence type="ECO:0000313" key="6">
    <source>
        <dbReference type="EMBL" id="NPT58186.1"/>
    </source>
</evidence>
<dbReference type="GO" id="GO:0016491">
    <property type="term" value="F:oxidoreductase activity"/>
    <property type="evidence" value="ECO:0007669"/>
    <property type="project" value="UniProtKB-KW"/>
</dbReference>
<dbReference type="EMBL" id="WOEZ01000150">
    <property type="protein sequence ID" value="NPT58186.1"/>
    <property type="molecule type" value="Genomic_DNA"/>
</dbReference>
<dbReference type="Gene3D" id="3.40.50.1820">
    <property type="entry name" value="alpha/beta hydrolase"/>
    <property type="match status" value="1"/>
</dbReference>
<evidence type="ECO:0000256" key="2">
    <source>
        <dbReference type="ARBA" id="ARBA00010790"/>
    </source>
</evidence>
<dbReference type="EMBL" id="WOEZ01000301">
    <property type="protein sequence ID" value="NPT62126.1"/>
    <property type="molecule type" value="Genomic_DNA"/>
</dbReference>
<evidence type="ECO:0000256" key="5">
    <source>
        <dbReference type="ARBA" id="ARBA00023002"/>
    </source>
</evidence>
<organism evidence="6 8">
    <name type="scientific">Paraburkholderia elongata</name>
    <dbReference type="NCBI Taxonomy" id="2675747"/>
    <lineage>
        <taxon>Bacteria</taxon>
        <taxon>Pseudomonadati</taxon>
        <taxon>Pseudomonadota</taxon>
        <taxon>Betaproteobacteria</taxon>
        <taxon>Burkholderiales</taxon>
        <taxon>Burkholderiaceae</taxon>
        <taxon>Paraburkholderia</taxon>
    </lineage>
</organism>
<dbReference type="InterPro" id="IPR029058">
    <property type="entry name" value="AB_hydrolase_fold"/>
</dbReference>
<accession>A0A972NSB4</accession>